<reference evidence="1 2" key="1">
    <citation type="submission" date="2017-07" db="EMBL/GenBank/DDBJ databases">
        <title>Phenotypical and genomic characterization of a clinical isolate of Shewanella bicestrii sp. nov. producing an extended-spectrum beta-lactamase and a new oxacillinase variant.</title>
        <authorList>
            <person name="Jousset A.B."/>
            <person name="Bonnin R.A."/>
            <person name="Girlich D."/>
            <person name="Dabos L."/>
            <person name="Potron A."/>
            <person name="Dortet L."/>
            <person name="Glaser P."/>
            <person name="Naas T."/>
        </authorList>
    </citation>
    <scope>NUCLEOTIDE SEQUENCE [LARGE SCALE GENOMIC DNA]</scope>
    <source>
        <strain evidence="1 2">JAB-1</strain>
    </source>
</reference>
<dbReference type="KEGG" id="sbj:CF168_05255"/>
<gene>
    <name evidence="1" type="ORF">CF168_05255</name>
</gene>
<evidence type="ECO:0000313" key="2">
    <source>
        <dbReference type="Proteomes" id="UP000198367"/>
    </source>
</evidence>
<sequence>MRSPYSCTWQKYCWSGGDTFVFNILIVSPQKLALAGYCKQCPAIFLGRATLLRISRQVSGIKK</sequence>
<name>A0A220UT90_9GAMM</name>
<organism evidence="1 2">
    <name type="scientific">Shewanella bicestrii</name>
    <dbReference type="NCBI Taxonomy" id="2018305"/>
    <lineage>
        <taxon>Bacteria</taxon>
        <taxon>Pseudomonadati</taxon>
        <taxon>Pseudomonadota</taxon>
        <taxon>Gammaproteobacteria</taxon>
        <taxon>Alteromonadales</taxon>
        <taxon>Shewanellaceae</taxon>
        <taxon>Shewanella</taxon>
    </lineage>
</organism>
<evidence type="ECO:0000313" key="1">
    <source>
        <dbReference type="EMBL" id="ASK71200.1"/>
    </source>
</evidence>
<keyword evidence="2" id="KW-1185">Reference proteome</keyword>
<dbReference type="AlphaFoldDB" id="A0A220UT90"/>
<accession>A0A220UT90</accession>
<proteinExistence type="predicted"/>
<dbReference type="Proteomes" id="UP000198367">
    <property type="component" value="Chromosome"/>
</dbReference>
<protein>
    <submittedName>
        <fullName evidence="1">Uncharacterized protein</fullName>
    </submittedName>
</protein>
<dbReference type="EMBL" id="CP022358">
    <property type="protein sequence ID" value="ASK71200.1"/>
    <property type="molecule type" value="Genomic_DNA"/>
</dbReference>